<protein>
    <submittedName>
        <fullName evidence="2">Uncharacterized protein</fullName>
    </submittedName>
</protein>
<organism evidence="2">
    <name type="scientific">Arundo donax</name>
    <name type="common">Giant reed</name>
    <name type="synonym">Donax arundinaceus</name>
    <dbReference type="NCBI Taxonomy" id="35708"/>
    <lineage>
        <taxon>Eukaryota</taxon>
        <taxon>Viridiplantae</taxon>
        <taxon>Streptophyta</taxon>
        <taxon>Embryophyta</taxon>
        <taxon>Tracheophyta</taxon>
        <taxon>Spermatophyta</taxon>
        <taxon>Magnoliopsida</taxon>
        <taxon>Liliopsida</taxon>
        <taxon>Poales</taxon>
        <taxon>Poaceae</taxon>
        <taxon>PACMAD clade</taxon>
        <taxon>Arundinoideae</taxon>
        <taxon>Arundineae</taxon>
        <taxon>Arundo</taxon>
    </lineage>
</organism>
<proteinExistence type="predicted"/>
<reference evidence="2" key="1">
    <citation type="submission" date="2014-09" db="EMBL/GenBank/DDBJ databases">
        <authorList>
            <person name="Magalhaes I.L.F."/>
            <person name="Oliveira U."/>
            <person name="Santos F.R."/>
            <person name="Vidigal T.H.D.A."/>
            <person name="Brescovit A.D."/>
            <person name="Santos A.J."/>
        </authorList>
    </citation>
    <scope>NUCLEOTIDE SEQUENCE</scope>
    <source>
        <tissue evidence="2">Shoot tissue taken approximately 20 cm above the soil surface</tissue>
    </source>
</reference>
<accession>A0A0A8YUR0</accession>
<dbReference type="AlphaFoldDB" id="A0A0A8YUR0"/>
<sequence length="37" mass="4434">MYRDGIRGHGISRLRGSKCQNRSHEKMKQHNKRKINL</sequence>
<dbReference type="EMBL" id="GBRH01271553">
    <property type="protein sequence ID" value="JAD26342.1"/>
    <property type="molecule type" value="Transcribed_RNA"/>
</dbReference>
<feature type="region of interest" description="Disordered" evidence="1">
    <location>
        <begin position="1"/>
        <end position="37"/>
    </location>
</feature>
<evidence type="ECO:0000256" key="1">
    <source>
        <dbReference type="SAM" id="MobiDB-lite"/>
    </source>
</evidence>
<name>A0A0A8YUR0_ARUDO</name>
<evidence type="ECO:0000313" key="2">
    <source>
        <dbReference type="EMBL" id="JAD26342.1"/>
    </source>
</evidence>
<reference evidence="2" key="2">
    <citation type="journal article" date="2015" name="Data Brief">
        <title>Shoot transcriptome of the giant reed, Arundo donax.</title>
        <authorList>
            <person name="Barrero R.A."/>
            <person name="Guerrero F.D."/>
            <person name="Moolhuijzen P."/>
            <person name="Goolsby J.A."/>
            <person name="Tidwell J."/>
            <person name="Bellgard S.E."/>
            <person name="Bellgard M.I."/>
        </authorList>
    </citation>
    <scope>NUCLEOTIDE SEQUENCE</scope>
    <source>
        <tissue evidence="2">Shoot tissue taken approximately 20 cm above the soil surface</tissue>
    </source>
</reference>